<dbReference type="AlphaFoldDB" id="A0A1I0CX50"/>
<dbReference type="RefSeq" id="WP_093319866.1">
    <property type="nucleotide sequence ID" value="NZ_FOHV01000012.1"/>
</dbReference>
<dbReference type="STRING" id="1123402.SAMN02583745_01778"/>
<gene>
    <name evidence="1" type="ORF">SAMN02583745_01778</name>
</gene>
<proteinExistence type="predicted"/>
<dbReference type="EMBL" id="FOHV01000012">
    <property type="protein sequence ID" value="SET24152.1"/>
    <property type="molecule type" value="Genomic_DNA"/>
</dbReference>
<dbReference type="Proteomes" id="UP000242642">
    <property type="component" value="Unassembled WGS sequence"/>
</dbReference>
<evidence type="ECO:0000313" key="1">
    <source>
        <dbReference type="EMBL" id="SET24152.1"/>
    </source>
</evidence>
<name>A0A1I0CX50_9GAMM</name>
<evidence type="ECO:0000313" key="2">
    <source>
        <dbReference type="Proteomes" id="UP000242642"/>
    </source>
</evidence>
<accession>A0A1I0CX50</accession>
<organism evidence="1 2">
    <name type="scientific">Thorsellia anophelis DSM 18579</name>
    <dbReference type="NCBI Taxonomy" id="1123402"/>
    <lineage>
        <taxon>Bacteria</taxon>
        <taxon>Pseudomonadati</taxon>
        <taxon>Pseudomonadota</taxon>
        <taxon>Gammaproteobacteria</taxon>
        <taxon>Enterobacterales</taxon>
        <taxon>Thorselliaceae</taxon>
        <taxon>Thorsellia</taxon>
    </lineage>
</organism>
<protein>
    <submittedName>
        <fullName evidence="1">Uncharacterized protein</fullName>
    </submittedName>
</protein>
<keyword evidence="2" id="KW-1185">Reference proteome</keyword>
<sequence>MNYSAGTQRSYLHTQFPKLTIPVTFQTRFLKDHYEYCQATGSEFLDFREAANRFSGNKFAFDEAGKAALSNISISAQLYDVILTDEVQDFHQAF</sequence>
<reference evidence="2" key="1">
    <citation type="submission" date="2016-10" db="EMBL/GenBank/DDBJ databases">
        <authorList>
            <person name="Varghese N."/>
            <person name="Submissions S."/>
        </authorList>
    </citation>
    <scope>NUCLEOTIDE SEQUENCE [LARGE SCALE GENOMIC DNA]</scope>
    <source>
        <strain evidence="2">DSM 18579</strain>
    </source>
</reference>